<dbReference type="Proteomes" id="UP000265520">
    <property type="component" value="Unassembled WGS sequence"/>
</dbReference>
<keyword evidence="2" id="KW-1185">Reference proteome</keyword>
<evidence type="ECO:0000313" key="2">
    <source>
        <dbReference type="Proteomes" id="UP000265520"/>
    </source>
</evidence>
<organism evidence="1 2">
    <name type="scientific">Trifolium medium</name>
    <dbReference type="NCBI Taxonomy" id="97028"/>
    <lineage>
        <taxon>Eukaryota</taxon>
        <taxon>Viridiplantae</taxon>
        <taxon>Streptophyta</taxon>
        <taxon>Embryophyta</taxon>
        <taxon>Tracheophyta</taxon>
        <taxon>Spermatophyta</taxon>
        <taxon>Magnoliopsida</taxon>
        <taxon>eudicotyledons</taxon>
        <taxon>Gunneridae</taxon>
        <taxon>Pentapetalae</taxon>
        <taxon>rosids</taxon>
        <taxon>fabids</taxon>
        <taxon>Fabales</taxon>
        <taxon>Fabaceae</taxon>
        <taxon>Papilionoideae</taxon>
        <taxon>50 kb inversion clade</taxon>
        <taxon>NPAAA clade</taxon>
        <taxon>Hologalegina</taxon>
        <taxon>IRL clade</taxon>
        <taxon>Trifolieae</taxon>
        <taxon>Trifolium</taxon>
    </lineage>
</organism>
<protein>
    <submittedName>
        <fullName evidence="1">Uncharacterized protein</fullName>
    </submittedName>
</protein>
<feature type="non-terminal residue" evidence="1">
    <location>
        <position position="24"/>
    </location>
</feature>
<dbReference type="AlphaFoldDB" id="A0A392SFW7"/>
<proteinExistence type="predicted"/>
<accession>A0A392SFW7</accession>
<sequence>MSSPDHGIRRLAYGTLDKFKNALE</sequence>
<name>A0A392SFW7_9FABA</name>
<evidence type="ECO:0000313" key="1">
    <source>
        <dbReference type="EMBL" id="MCI47778.1"/>
    </source>
</evidence>
<reference evidence="1 2" key="1">
    <citation type="journal article" date="2018" name="Front. Plant Sci.">
        <title>Red Clover (Trifolium pratense) and Zigzag Clover (T. medium) - A Picture of Genomic Similarities and Differences.</title>
        <authorList>
            <person name="Dluhosova J."/>
            <person name="Istvanek J."/>
            <person name="Nedelnik J."/>
            <person name="Repkova J."/>
        </authorList>
    </citation>
    <scope>NUCLEOTIDE SEQUENCE [LARGE SCALE GENOMIC DNA]</scope>
    <source>
        <strain evidence="2">cv. 10/8</strain>
        <tissue evidence="1">Leaf</tissue>
    </source>
</reference>
<comment type="caution">
    <text evidence="1">The sequence shown here is derived from an EMBL/GenBank/DDBJ whole genome shotgun (WGS) entry which is preliminary data.</text>
</comment>
<dbReference type="EMBL" id="LXQA010376926">
    <property type="protein sequence ID" value="MCI47778.1"/>
    <property type="molecule type" value="Genomic_DNA"/>
</dbReference>